<gene>
    <name evidence="1" type="ORF">LYPA_23C016342</name>
</gene>
<proteinExistence type="predicted"/>
<evidence type="ECO:0000313" key="1">
    <source>
        <dbReference type="EMBL" id="VFV39295.1"/>
    </source>
</evidence>
<dbReference type="AlphaFoldDB" id="A0A485NZX0"/>
<reference evidence="1 2" key="1">
    <citation type="submission" date="2019-01" db="EMBL/GenBank/DDBJ databases">
        <authorList>
            <person name="Alioto T."/>
            <person name="Alioto T."/>
        </authorList>
    </citation>
    <scope>NUCLEOTIDE SEQUENCE [LARGE SCALE GENOMIC DNA]</scope>
</reference>
<feature type="non-terminal residue" evidence="1">
    <location>
        <position position="1"/>
    </location>
</feature>
<sequence length="74" mass="8504">EPNISTCSSPIPGVLCLLCEPRTKRHDGTAHKDYAERILYSPRNYRPIPSTLRVSDTQAPFWPPKQEKCQNHKE</sequence>
<dbReference type="Proteomes" id="UP000386466">
    <property type="component" value="Unassembled WGS sequence"/>
</dbReference>
<name>A0A485NZX0_LYNPA</name>
<protein>
    <submittedName>
        <fullName evidence="1">Uncharacterized protein</fullName>
    </submittedName>
</protein>
<evidence type="ECO:0000313" key="2">
    <source>
        <dbReference type="Proteomes" id="UP000386466"/>
    </source>
</evidence>
<keyword evidence="2" id="KW-1185">Reference proteome</keyword>
<organism evidence="1 2">
    <name type="scientific">Lynx pardinus</name>
    <name type="common">Iberian lynx</name>
    <name type="synonym">Felis pardina</name>
    <dbReference type="NCBI Taxonomy" id="191816"/>
    <lineage>
        <taxon>Eukaryota</taxon>
        <taxon>Metazoa</taxon>
        <taxon>Chordata</taxon>
        <taxon>Craniata</taxon>
        <taxon>Vertebrata</taxon>
        <taxon>Euteleostomi</taxon>
        <taxon>Mammalia</taxon>
        <taxon>Eutheria</taxon>
        <taxon>Laurasiatheria</taxon>
        <taxon>Carnivora</taxon>
        <taxon>Feliformia</taxon>
        <taxon>Felidae</taxon>
        <taxon>Felinae</taxon>
        <taxon>Lynx</taxon>
    </lineage>
</organism>
<dbReference type="EMBL" id="CAAGRJ010027224">
    <property type="protein sequence ID" value="VFV39295.1"/>
    <property type="molecule type" value="Genomic_DNA"/>
</dbReference>
<accession>A0A485NZX0</accession>